<dbReference type="PANTHER" id="PTHR43775:SF51">
    <property type="entry name" value="INACTIVE PHENOLPHTHIOCEROL SYNTHESIS POLYKETIDE SYNTHASE TYPE I PKS1-RELATED"/>
    <property type="match status" value="1"/>
</dbReference>
<dbReference type="SUPFAM" id="SSF47336">
    <property type="entry name" value="ACP-like"/>
    <property type="match status" value="1"/>
</dbReference>
<name>A0ABY3ATF6_PAEPP</name>
<keyword evidence="2" id="KW-0597">Phosphoprotein</keyword>
<accession>A0ABY3ATF6</accession>
<dbReference type="InterPro" id="IPR006162">
    <property type="entry name" value="Ppantetheine_attach_site"/>
</dbReference>
<evidence type="ECO:0000313" key="7">
    <source>
        <dbReference type="Proteomes" id="UP000316208"/>
    </source>
</evidence>
<dbReference type="EMBL" id="SADY01000003">
    <property type="protein sequence ID" value="TQR45261.1"/>
    <property type="molecule type" value="Genomic_DNA"/>
</dbReference>
<evidence type="ECO:0000259" key="5">
    <source>
        <dbReference type="PROSITE" id="PS52004"/>
    </source>
</evidence>
<organism evidence="6 7">
    <name type="scientific">Paenibacillus popilliae</name>
    <name type="common">Bacillus popilliae</name>
    <dbReference type="NCBI Taxonomy" id="78057"/>
    <lineage>
        <taxon>Bacteria</taxon>
        <taxon>Bacillati</taxon>
        <taxon>Bacillota</taxon>
        <taxon>Bacilli</taxon>
        <taxon>Bacillales</taxon>
        <taxon>Paenibacillaceae</taxon>
        <taxon>Paenibacillus</taxon>
    </lineage>
</organism>
<dbReference type="Pfam" id="PF00109">
    <property type="entry name" value="ketoacyl-synt"/>
    <property type="match status" value="1"/>
</dbReference>
<dbReference type="SUPFAM" id="SSF55048">
    <property type="entry name" value="Probable ACP-binding domain of malonyl-CoA ACP transacylase"/>
    <property type="match status" value="1"/>
</dbReference>
<dbReference type="PROSITE" id="PS52004">
    <property type="entry name" value="KS3_2"/>
    <property type="match status" value="1"/>
</dbReference>
<reference evidence="6 7" key="1">
    <citation type="submission" date="2018-03" db="EMBL/GenBank/DDBJ databases">
        <title>Aerobic endospore-forming bacteria genome sequencing and assembly.</title>
        <authorList>
            <person name="Cavalcante D.A."/>
            <person name="Driks A."/>
            <person name="Putonti C."/>
            <person name="De-Souza M.T."/>
        </authorList>
    </citation>
    <scope>NUCLEOTIDE SEQUENCE [LARGE SCALE GENOMIC DNA]</scope>
    <source>
        <strain evidence="6 7">SDF0028</strain>
    </source>
</reference>
<keyword evidence="7" id="KW-1185">Reference proteome</keyword>
<evidence type="ECO:0000259" key="4">
    <source>
        <dbReference type="PROSITE" id="PS50075"/>
    </source>
</evidence>
<dbReference type="Gene3D" id="3.30.70.250">
    <property type="entry name" value="Malonyl-CoA ACP transacylase, ACP-binding"/>
    <property type="match status" value="1"/>
</dbReference>
<feature type="domain" description="Carrier" evidence="4">
    <location>
        <begin position="890"/>
        <end position="965"/>
    </location>
</feature>
<dbReference type="Pfam" id="PF00550">
    <property type="entry name" value="PP-binding"/>
    <property type="match status" value="1"/>
</dbReference>
<evidence type="ECO:0000313" key="6">
    <source>
        <dbReference type="EMBL" id="TQR45261.1"/>
    </source>
</evidence>
<protein>
    <submittedName>
        <fullName evidence="6">Acyltransferase domain-containing protein</fullName>
    </submittedName>
</protein>
<dbReference type="CDD" id="cd00833">
    <property type="entry name" value="PKS"/>
    <property type="match status" value="1"/>
</dbReference>
<comment type="caution">
    <text evidence="6">The sequence shown here is derived from an EMBL/GenBank/DDBJ whole genome shotgun (WGS) entry which is preliminary data.</text>
</comment>
<dbReference type="Proteomes" id="UP000316208">
    <property type="component" value="Unassembled WGS sequence"/>
</dbReference>
<dbReference type="InterPro" id="IPR001227">
    <property type="entry name" value="Ac_transferase_dom_sf"/>
</dbReference>
<dbReference type="SMART" id="SM00827">
    <property type="entry name" value="PKS_AT"/>
    <property type="match status" value="1"/>
</dbReference>
<dbReference type="InterPro" id="IPR016036">
    <property type="entry name" value="Malonyl_transacylase_ACP-bd"/>
</dbReference>
<dbReference type="InterPro" id="IPR014030">
    <property type="entry name" value="Ketoacyl_synth_N"/>
</dbReference>
<dbReference type="InterPro" id="IPR014031">
    <property type="entry name" value="Ketoacyl_synth_C"/>
</dbReference>
<evidence type="ECO:0000256" key="2">
    <source>
        <dbReference type="ARBA" id="ARBA00022553"/>
    </source>
</evidence>
<dbReference type="InterPro" id="IPR016039">
    <property type="entry name" value="Thiolase-like"/>
</dbReference>
<dbReference type="InterPro" id="IPR020841">
    <property type="entry name" value="PKS_Beta-ketoAc_synthase_dom"/>
</dbReference>
<dbReference type="Pfam" id="PF00698">
    <property type="entry name" value="Acyl_transf_1"/>
    <property type="match status" value="1"/>
</dbReference>
<keyword evidence="6" id="KW-0012">Acyltransferase</keyword>
<dbReference type="PROSITE" id="PS00012">
    <property type="entry name" value="PHOSPHOPANTETHEINE"/>
    <property type="match status" value="1"/>
</dbReference>
<keyword evidence="3" id="KW-0808">Transferase</keyword>
<dbReference type="PROSITE" id="PS50075">
    <property type="entry name" value="CARRIER"/>
    <property type="match status" value="1"/>
</dbReference>
<dbReference type="Pfam" id="PF22621">
    <property type="entry name" value="CurL-like_PKS_C"/>
    <property type="match status" value="1"/>
</dbReference>
<dbReference type="InterPro" id="IPR016035">
    <property type="entry name" value="Acyl_Trfase/lysoPLipase"/>
</dbReference>
<evidence type="ECO:0000256" key="3">
    <source>
        <dbReference type="ARBA" id="ARBA00022679"/>
    </source>
</evidence>
<dbReference type="Pfam" id="PF02801">
    <property type="entry name" value="Ketoacyl-synt_C"/>
    <property type="match status" value="1"/>
</dbReference>
<dbReference type="Gene3D" id="3.40.47.10">
    <property type="match status" value="1"/>
</dbReference>
<dbReference type="SUPFAM" id="SSF52151">
    <property type="entry name" value="FabD/lysophospholipase-like"/>
    <property type="match status" value="1"/>
</dbReference>
<dbReference type="Gene3D" id="1.10.1200.10">
    <property type="entry name" value="ACP-like"/>
    <property type="match status" value="1"/>
</dbReference>
<dbReference type="RefSeq" id="WP_142544268.1">
    <property type="nucleotide sequence ID" value="NZ_SADY01000003.1"/>
</dbReference>
<dbReference type="InterPro" id="IPR009081">
    <property type="entry name" value="PP-bd_ACP"/>
</dbReference>
<evidence type="ECO:0000256" key="1">
    <source>
        <dbReference type="ARBA" id="ARBA00022450"/>
    </source>
</evidence>
<dbReference type="Gene3D" id="3.30.70.3290">
    <property type="match status" value="1"/>
</dbReference>
<sequence length="990" mass="110497">MNEHAENSLDVAVIGMSARFAMSANVEQLWDNLVQGKDCITRDRSKYKANYVAAYGKVDNIADFDADFFGFNKREAMNADPQQRFLMEGVYEALEDAGYNSHKYAGKIGLYSTTDEHLYVWNYLMREKGDWYLNFHLNEFHFDGTFSTLIAYKLNLQGPCVMTKYACASSLAAIHYAYQGLLNYECDMAVAGGVCLEPEQEGCNCFDNTVSRSGYVKAFDEDADGLVKAAGQGLVVLKRLEDALNDRDRIICVLKGTNLNNDGNRKVGFAAPSVQGQEEAIRDTLLISNVKPAEVGYFETHGTGTVLGDTVELRALKNIFKHNSADQKVYIGSMKSNIGHTSSASGVANFIKASLMLNKKIMPPSIHYHHPNAELLDKDCPVVVNDQLRAWEGNSPKIAGVSSFGMGGANAIAILSEHEQEEHHYTAEEELFVISGRTDTSLVNNCMKLADHLKHHDVHLKDAAYTLQAGRGSFEHKFYAVCRDKAALIEKLQQAHKSKKASPVKAGKIVFAFSGSGSHGDSIGRELYESNVIFQREMDRCFQIAHAITGTDFKPYYFAGGTDAQTEDHQLAIMFITFASGYSLAKLWMELGIQPDLLLGHSLGEYTAACISGIFTLETVIELLWKRAGLFQTLPEGTMLGVALTKDKLEALLTDGVTIGAENGEKRFLVSGLDRDMDRFIEVLERNRIRFTRLPVNRAGHCPSIHRIANGYREVLQSVHFGEGSIPIVSTYTGQLIEKQEMATIDYWIDQMINPVTFQSAVKEIASKHNAIFIEMGLSDQLTDLIRKTIANDSAQYAVSSMKESKAKNAREGFLHAVGKLYCRDVEITWDKLYNEKPYRVSLPTYQFDRKPYWKYKKHVVGDNQNVVYSDTEQEGSKELEAQAEEVVSECRHATDIALVDIFKEVLGIEKIGIYDDLYEYGFDSLSVVMVTSKVEMVLGKTLSIKDIYTVTTIADLSDLLATKTAEEKVPEEKEVQLASRSIDDMFKEM</sequence>
<dbReference type="InterPro" id="IPR014043">
    <property type="entry name" value="Acyl_transferase_dom"/>
</dbReference>
<dbReference type="SUPFAM" id="SSF53901">
    <property type="entry name" value="Thiolase-like"/>
    <property type="match status" value="1"/>
</dbReference>
<dbReference type="Gene3D" id="3.40.366.10">
    <property type="entry name" value="Malonyl-Coenzyme A Acyl Carrier Protein, domain 2"/>
    <property type="match status" value="1"/>
</dbReference>
<proteinExistence type="predicted"/>
<keyword evidence="1" id="KW-0596">Phosphopantetheine</keyword>
<dbReference type="InterPro" id="IPR018201">
    <property type="entry name" value="Ketoacyl_synth_AS"/>
</dbReference>
<dbReference type="SMART" id="SM00825">
    <property type="entry name" value="PKS_KS"/>
    <property type="match status" value="1"/>
</dbReference>
<dbReference type="GO" id="GO:0016746">
    <property type="term" value="F:acyltransferase activity"/>
    <property type="evidence" value="ECO:0007669"/>
    <property type="project" value="UniProtKB-KW"/>
</dbReference>
<dbReference type="PANTHER" id="PTHR43775">
    <property type="entry name" value="FATTY ACID SYNTHASE"/>
    <property type="match status" value="1"/>
</dbReference>
<dbReference type="InterPro" id="IPR050091">
    <property type="entry name" value="PKS_NRPS_Biosynth_Enz"/>
</dbReference>
<feature type="domain" description="Ketosynthase family 3 (KS3)" evidence="5">
    <location>
        <begin position="8"/>
        <end position="417"/>
    </location>
</feature>
<dbReference type="PROSITE" id="PS00606">
    <property type="entry name" value="KS3_1"/>
    <property type="match status" value="1"/>
</dbReference>
<gene>
    <name evidence="6" type="ORF">C7Y44_13425</name>
</gene>
<dbReference type="InterPro" id="IPR036736">
    <property type="entry name" value="ACP-like_sf"/>
</dbReference>